<evidence type="ECO:0008006" key="3">
    <source>
        <dbReference type="Google" id="ProtNLM"/>
    </source>
</evidence>
<evidence type="ECO:0000313" key="2">
    <source>
        <dbReference type="Proteomes" id="UP001500724"/>
    </source>
</evidence>
<keyword evidence="2" id="KW-1185">Reference proteome</keyword>
<evidence type="ECO:0000313" key="1">
    <source>
        <dbReference type="EMBL" id="GAA0671799.1"/>
    </source>
</evidence>
<dbReference type="EMBL" id="BAAAGU010000106">
    <property type="protein sequence ID" value="GAA0671799.1"/>
    <property type="molecule type" value="Genomic_DNA"/>
</dbReference>
<accession>A0ABP3T227</accession>
<organism evidence="1 2">
    <name type="scientific">Streptomyces thermocarboxydovorans</name>
    <dbReference type="NCBI Taxonomy" id="59298"/>
    <lineage>
        <taxon>Bacteria</taxon>
        <taxon>Bacillati</taxon>
        <taxon>Actinomycetota</taxon>
        <taxon>Actinomycetes</taxon>
        <taxon>Kitasatosporales</taxon>
        <taxon>Streptomycetaceae</taxon>
        <taxon>Streptomyces</taxon>
    </lineage>
</organism>
<protein>
    <recommendedName>
        <fullName evidence="3">Transposase</fullName>
    </recommendedName>
</protein>
<comment type="caution">
    <text evidence="1">The sequence shown here is derived from an EMBL/GenBank/DDBJ whole genome shotgun (WGS) entry which is preliminary data.</text>
</comment>
<name>A0ABP3T227_9ACTN</name>
<sequence length="63" mass="7093">MRDLRRQQHLTAATSCRATDEGVRGLFRVAQHPPRWGTRCTTHSKIIWAEQALPDTAAPGPDR</sequence>
<gene>
    <name evidence="1" type="ORF">GCM10009535_59410</name>
</gene>
<proteinExistence type="predicted"/>
<reference evidence="2" key="1">
    <citation type="journal article" date="2019" name="Int. J. Syst. Evol. Microbiol.">
        <title>The Global Catalogue of Microorganisms (GCM) 10K type strain sequencing project: providing services to taxonomists for standard genome sequencing and annotation.</title>
        <authorList>
            <consortium name="The Broad Institute Genomics Platform"/>
            <consortium name="The Broad Institute Genome Sequencing Center for Infectious Disease"/>
            <person name="Wu L."/>
            <person name="Ma J."/>
        </authorList>
    </citation>
    <scope>NUCLEOTIDE SEQUENCE [LARGE SCALE GENOMIC DNA]</scope>
    <source>
        <strain evidence="2">JCM 10367</strain>
    </source>
</reference>
<dbReference type="Proteomes" id="UP001500724">
    <property type="component" value="Unassembled WGS sequence"/>
</dbReference>